<evidence type="ECO:0000313" key="2">
    <source>
        <dbReference type="EMBL" id="KKT91202.1"/>
    </source>
</evidence>
<keyword evidence="1" id="KW-1133">Transmembrane helix</keyword>
<protein>
    <submittedName>
        <fullName evidence="2">Uncharacterized protein</fullName>
    </submittedName>
</protein>
<accession>A0A0G1NDL3</accession>
<proteinExistence type="predicted"/>
<keyword evidence="1" id="KW-0812">Transmembrane</keyword>
<name>A0A0G1NDL3_9BACT</name>
<comment type="caution">
    <text evidence="2">The sequence shown here is derived from an EMBL/GenBank/DDBJ whole genome shotgun (WGS) entry which is preliminary data.</text>
</comment>
<sequence length="115" mass="14534">MHFTLLYLIERAAYRVIEFLRHWYVKSVRIYWNFVLNRLEELDRFFAWKITFRHLFQPLYKDYSFFGYVLGFIFRFLRLLIASVAYAFIFLIAFIIYITWLLIPPYIVYRIFFYY</sequence>
<evidence type="ECO:0000256" key="1">
    <source>
        <dbReference type="SAM" id="Phobius"/>
    </source>
</evidence>
<dbReference type="Proteomes" id="UP000033966">
    <property type="component" value="Unassembled WGS sequence"/>
</dbReference>
<feature type="transmembrane region" description="Helical" evidence="1">
    <location>
        <begin position="63"/>
        <end position="81"/>
    </location>
</feature>
<organism evidence="2 3">
    <name type="scientific">Candidatus Jorgensenbacteria bacterium GW2011_GWA2_45_13</name>
    <dbReference type="NCBI Taxonomy" id="1618662"/>
    <lineage>
        <taxon>Bacteria</taxon>
        <taxon>Candidatus Joergenseniibacteriota</taxon>
    </lineage>
</organism>
<dbReference type="EMBL" id="LCKF01000016">
    <property type="protein sequence ID" value="KKT91202.1"/>
    <property type="molecule type" value="Genomic_DNA"/>
</dbReference>
<feature type="transmembrane region" description="Helical" evidence="1">
    <location>
        <begin position="87"/>
        <end position="109"/>
    </location>
</feature>
<dbReference type="AlphaFoldDB" id="A0A0G1NDL3"/>
<reference evidence="2 3" key="1">
    <citation type="journal article" date="2015" name="Nature">
        <title>rRNA introns, odd ribosomes, and small enigmatic genomes across a large radiation of phyla.</title>
        <authorList>
            <person name="Brown C.T."/>
            <person name="Hug L.A."/>
            <person name="Thomas B.C."/>
            <person name="Sharon I."/>
            <person name="Castelle C.J."/>
            <person name="Singh A."/>
            <person name="Wilkins M.J."/>
            <person name="Williams K.H."/>
            <person name="Banfield J.F."/>
        </authorList>
    </citation>
    <scope>NUCLEOTIDE SEQUENCE [LARGE SCALE GENOMIC DNA]</scope>
</reference>
<gene>
    <name evidence="2" type="ORF">UW92_C0016G0011</name>
</gene>
<keyword evidence="1" id="KW-0472">Membrane</keyword>
<evidence type="ECO:0000313" key="3">
    <source>
        <dbReference type="Proteomes" id="UP000033966"/>
    </source>
</evidence>